<comment type="caution">
    <text evidence="1">The sequence shown here is derived from an EMBL/GenBank/DDBJ whole genome shotgun (WGS) entry which is preliminary data.</text>
</comment>
<proteinExistence type="predicted"/>
<protein>
    <submittedName>
        <fullName evidence="1">Uncharacterized protein</fullName>
    </submittedName>
</protein>
<dbReference type="RefSeq" id="WP_110042822.1">
    <property type="nucleotide sequence ID" value="NZ_CP054609.1"/>
</dbReference>
<dbReference type="EMBL" id="QGTQ01000003">
    <property type="protein sequence ID" value="PWW06107.1"/>
    <property type="molecule type" value="Genomic_DNA"/>
</dbReference>
<evidence type="ECO:0000313" key="2">
    <source>
        <dbReference type="Proteomes" id="UP000246635"/>
    </source>
</evidence>
<sequence>MSFLVLDDDEYSFIWETLCELQLIFHPSYSREGNIDYKELLHVKNSKRIIVMLDRNLLSGLLKLSRDGYLNDEQEMRIIALLMTWMIMNNFPASAGLALKEYATKINDIIEPKRELREFNNIFDYYPSMMWLRLAEAAIDRIPVCPLPTEPFITEIEYNEDDDHLLMHIAEMLYVVYLCRRPELSPVEKMLDFLIWNYKYLLICESTLVYTAMLFTNQSGIKAPKNSGSNDIEKILTGCRNQAWDLNYLSNWSSFHYYEKTMDEIFMFATNDILLKRIFINTYADGGVGALIEAVFSKSDSQKIFDAINFNQGNRIKPDFGVNPKIYLRQLIEQEKHRVMEIISDRGHFSYQ</sequence>
<organism evidence="1 2">
    <name type="scientific">Paenibacillus cellulosilyticus</name>
    <dbReference type="NCBI Taxonomy" id="375489"/>
    <lineage>
        <taxon>Bacteria</taxon>
        <taxon>Bacillati</taxon>
        <taxon>Bacillota</taxon>
        <taxon>Bacilli</taxon>
        <taxon>Bacillales</taxon>
        <taxon>Paenibacillaceae</taxon>
        <taxon>Paenibacillus</taxon>
    </lineage>
</organism>
<accession>A0A2V2YWJ1</accession>
<evidence type="ECO:0000313" key="1">
    <source>
        <dbReference type="EMBL" id="PWW06107.1"/>
    </source>
</evidence>
<dbReference type="AlphaFoldDB" id="A0A2V2YWJ1"/>
<dbReference type="OrthoDB" id="1489978at2"/>
<name>A0A2V2YWJ1_9BACL</name>
<dbReference type="Proteomes" id="UP000246635">
    <property type="component" value="Unassembled WGS sequence"/>
</dbReference>
<gene>
    <name evidence="1" type="ORF">DFQ01_1036</name>
</gene>
<reference evidence="1 2" key="1">
    <citation type="submission" date="2018-05" db="EMBL/GenBank/DDBJ databases">
        <title>Genomic Encyclopedia of Type Strains, Phase III (KMG-III): the genomes of soil and plant-associated and newly described type strains.</title>
        <authorList>
            <person name="Whitman W."/>
        </authorList>
    </citation>
    <scope>NUCLEOTIDE SEQUENCE [LARGE SCALE GENOMIC DNA]</scope>
    <source>
        <strain evidence="1 2">CECT 5696</strain>
    </source>
</reference>
<keyword evidence="2" id="KW-1185">Reference proteome</keyword>